<dbReference type="Proteomes" id="UP000029846">
    <property type="component" value="Unassembled WGS sequence"/>
</dbReference>
<evidence type="ECO:0000313" key="7">
    <source>
        <dbReference type="Proteomes" id="UP000182312"/>
    </source>
</evidence>
<dbReference type="RefSeq" id="WP_074948115.1">
    <property type="nucleotide sequence ID" value="NZ_FOJO01000016.1"/>
</dbReference>
<evidence type="ECO:0000259" key="3">
    <source>
        <dbReference type="Pfam" id="PF13505"/>
    </source>
</evidence>
<evidence type="ECO:0000313" key="4">
    <source>
        <dbReference type="EMBL" id="KGJ03780.1"/>
    </source>
</evidence>
<evidence type="ECO:0000256" key="1">
    <source>
        <dbReference type="ARBA" id="ARBA00022729"/>
    </source>
</evidence>
<proteinExistence type="predicted"/>
<name>A0A099EZ99_9RHOB</name>
<feature type="domain" description="Outer membrane protein beta-barrel" evidence="3">
    <location>
        <begin position="8"/>
        <end position="200"/>
    </location>
</feature>
<dbReference type="InterPro" id="IPR027385">
    <property type="entry name" value="Beta-barrel_OMP"/>
</dbReference>
<feature type="signal peptide" evidence="2">
    <location>
        <begin position="1"/>
        <end position="16"/>
    </location>
</feature>
<sequence length="241" mass="25847">MSHMLMLALAAGTSLAAGAVAQAETTPGPYVGLSLAYSVPADQDIDGVDTPFGRQPGGYMSSDPGAGVTFSAGWRFDNRIRVEVEYSYRRSDLDRGSAGGALRNAATTGHLRQSSIFLNGYYDFAKVEQGPARGISPYAGAGIGVTHMNWDNARTSNSDEVAWHDTSDDATAAQIMVGFAYELPQAPNIVLTAELRHTRLLESITFDGDILVNPRRGAFPISTDVTDKGRTDLLIGIRRQF</sequence>
<keyword evidence="1 2" id="KW-0732">Signal</keyword>
<dbReference type="AlphaFoldDB" id="A0A099EZ99"/>
<dbReference type="Pfam" id="PF13505">
    <property type="entry name" value="OMP_b-brl"/>
    <property type="match status" value="1"/>
</dbReference>
<protein>
    <submittedName>
        <fullName evidence="5">Opacity protein</fullName>
    </submittedName>
</protein>
<gene>
    <name evidence="4" type="ORF">IT41_12630</name>
    <name evidence="5" type="ORF">SAMN04487972_1169</name>
</gene>
<dbReference type="EMBL" id="FOJO01000016">
    <property type="protein sequence ID" value="SFA56827.1"/>
    <property type="molecule type" value="Genomic_DNA"/>
</dbReference>
<dbReference type="eggNOG" id="COG3637">
    <property type="taxonomic scope" value="Bacteria"/>
</dbReference>
<dbReference type="Proteomes" id="UP000182312">
    <property type="component" value="Unassembled WGS sequence"/>
</dbReference>
<reference evidence="4 6" key="1">
    <citation type="submission" date="2014-09" db="EMBL/GenBank/DDBJ databases">
        <authorList>
            <person name="McGinnis J.M."/>
            <person name="Wolfgang W.J."/>
        </authorList>
    </citation>
    <scope>NUCLEOTIDE SEQUENCE [LARGE SCALE GENOMIC DNA]</scope>
    <source>
        <strain evidence="4 6">JCM 14014</strain>
    </source>
</reference>
<dbReference type="EMBL" id="JRKN01000017">
    <property type="protein sequence ID" value="KGJ03780.1"/>
    <property type="molecule type" value="Genomic_DNA"/>
</dbReference>
<feature type="chain" id="PRO_5010409287" evidence="2">
    <location>
        <begin position="17"/>
        <end position="241"/>
    </location>
</feature>
<evidence type="ECO:0000313" key="6">
    <source>
        <dbReference type="Proteomes" id="UP000029846"/>
    </source>
</evidence>
<dbReference type="OrthoDB" id="189250at2"/>
<reference evidence="4 6" key="2">
    <citation type="submission" date="2014-10" db="EMBL/GenBank/DDBJ databases">
        <title>Paracoccus sanguinis sp. nov., isolated from clinical specimens of New York State patients.</title>
        <authorList>
            <person name="Mingle L.A."/>
            <person name="Cole J.A."/>
            <person name="Lapierre P."/>
            <person name="Musser K.A."/>
        </authorList>
    </citation>
    <scope>NUCLEOTIDE SEQUENCE [LARGE SCALE GENOMIC DNA]</scope>
    <source>
        <strain evidence="4 6">JCM 14014</strain>
    </source>
</reference>
<dbReference type="STRING" id="376733.SAMN04487972_1169"/>
<dbReference type="SUPFAM" id="SSF56925">
    <property type="entry name" value="OMPA-like"/>
    <property type="match status" value="1"/>
</dbReference>
<evidence type="ECO:0000256" key="2">
    <source>
        <dbReference type="SAM" id="SignalP"/>
    </source>
</evidence>
<reference evidence="5 7" key="3">
    <citation type="submission" date="2016-10" db="EMBL/GenBank/DDBJ databases">
        <authorList>
            <person name="de Groot N.N."/>
        </authorList>
    </citation>
    <scope>NUCLEOTIDE SEQUENCE [LARGE SCALE GENOMIC DNA]</scope>
    <source>
        <strain evidence="5 7">CGMCC 1.6117</strain>
    </source>
</reference>
<dbReference type="Gene3D" id="2.40.160.20">
    <property type="match status" value="1"/>
</dbReference>
<organism evidence="4 6">
    <name type="scientific">Paracoccus halophilus</name>
    <dbReference type="NCBI Taxonomy" id="376733"/>
    <lineage>
        <taxon>Bacteria</taxon>
        <taxon>Pseudomonadati</taxon>
        <taxon>Pseudomonadota</taxon>
        <taxon>Alphaproteobacteria</taxon>
        <taxon>Rhodobacterales</taxon>
        <taxon>Paracoccaceae</taxon>
        <taxon>Paracoccus</taxon>
    </lineage>
</organism>
<accession>A0A099EZ99</accession>
<evidence type="ECO:0000313" key="5">
    <source>
        <dbReference type="EMBL" id="SFA56827.1"/>
    </source>
</evidence>
<dbReference type="InterPro" id="IPR011250">
    <property type="entry name" value="OMP/PagP_B-barrel"/>
</dbReference>
<keyword evidence="6" id="KW-1185">Reference proteome</keyword>